<dbReference type="PANTHER" id="PTHR43692:SF1">
    <property type="entry name" value="UDP-N-ACETYLMURAMOYLALANINE--D-GLUTAMATE LIGASE"/>
    <property type="match status" value="1"/>
</dbReference>
<keyword evidence="7 17" id="KW-0963">Cytoplasm</keyword>
<organism evidence="21 22">
    <name type="scientific">Aciduricibacillus chroicocephali</name>
    <dbReference type="NCBI Taxonomy" id="3054939"/>
    <lineage>
        <taxon>Bacteria</taxon>
        <taxon>Bacillati</taxon>
        <taxon>Bacillota</taxon>
        <taxon>Bacilli</taxon>
        <taxon>Bacillales</taxon>
        <taxon>Bacillaceae</taxon>
        <taxon>Aciduricibacillus</taxon>
    </lineage>
</organism>
<dbReference type="NCBIfam" id="TIGR01087">
    <property type="entry name" value="murD"/>
    <property type="match status" value="1"/>
</dbReference>
<evidence type="ECO:0000256" key="16">
    <source>
        <dbReference type="ARBA" id="ARBA00047632"/>
    </source>
</evidence>
<evidence type="ECO:0000313" key="22">
    <source>
        <dbReference type="Proteomes" id="UP001180087"/>
    </source>
</evidence>
<evidence type="ECO:0000256" key="5">
    <source>
        <dbReference type="ARBA" id="ARBA00012212"/>
    </source>
</evidence>
<dbReference type="InterPro" id="IPR013221">
    <property type="entry name" value="Mur_ligase_cen"/>
</dbReference>
<name>A0ABY9L1K7_9BACI</name>
<comment type="pathway">
    <text evidence="3 17 18">Cell wall biogenesis; peptidoglycan biosynthesis.</text>
</comment>
<evidence type="ECO:0000256" key="4">
    <source>
        <dbReference type="ARBA" id="ARBA00010416"/>
    </source>
</evidence>
<dbReference type="RefSeq" id="WP_348029476.1">
    <property type="nucleotide sequence ID" value="NZ_CP129113.1"/>
</dbReference>
<dbReference type="InterPro" id="IPR005762">
    <property type="entry name" value="MurD"/>
</dbReference>
<dbReference type="InterPro" id="IPR036565">
    <property type="entry name" value="Mur-like_cat_sf"/>
</dbReference>
<dbReference type="InterPro" id="IPR036615">
    <property type="entry name" value="Mur_ligase_C_dom_sf"/>
</dbReference>
<proteinExistence type="inferred from homology"/>
<dbReference type="EMBL" id="CP129113">
    <property type="protein sequence ID" value="WLV25683.1"/>
    <property type="molecule type" value="Genomic_DNA"/>
</dbReference>
<gene>
    <name evidence="17 21" type="primary">murD</name>
    <name evidence="21" type="ORF">QR721_05615</name>
</gene>
<evidence type="ECO:0000256" key="9">
    <source>
        <dbReference type="ARBA" id="ARBA00022741"/>
    </source>
</evidence>
<evidence type="ECO:0000256" key="1">
    <source>
        <dbReference type="ARBA" id="ARBA00002734"/>
    </source>
</evidence>
<dbReference type="Pfam" id="PF02875">
    <property type="entry name" value="Mur_ligase_C"/>
    <property type="match status" value="1"/>
</dbReference>
<dbReference type="SUPFAM" id="SSF53244">
    <property type="entry name" value="MurD-like peptide ligases, peptide-binding domain"/>
    <property type="match status" value="1"/>
</dbReference>
<accession>A0ABY9L1K7</accession>
<dbReference type="SUPFAM" id="SSF53623">
    <property type="entry name" value="MurD-like peptide ligases, catalytic domain"/>
    <property type="match status" value="1"/>
</dbReference>
<dbReference type="Pfam" id="PF21799">
    <property type="entry name" value="MurD-like_N"/>
    <property type="match status" value="1"/>
</dbReference>
<comment type="catalytic activity">
    <reaction evidence="16 17 18">
        <text>UDP-N-acetyl-alpha-D-muramoyl-L-alanine + D-glutamate + ATP = UDP-N-acetyl-alpha-D-muramoyl-L-alanyl-D-glutamate + ADP + phosphate + H(+)</text>
        <dbReference type="Rhea" id="RHEA:16429"/>
        <dbReference type="ChEBI" id="CHEBI:15378"/>
        <dbReference type="ChEBI" id="CHEBI:29986"/>
        <dbReference type="ChEBI" id="CHEBI:30616"/>
        <dbReference type="ChEBI" id="CHEBI:43474"/>
        <dbReference type="ChEBI" id="CHEBI:83898"/>
        <dbReference type="ChEBI" id="CHEBI:83900"/>
        <dbReference type="ChEBI" id="CHEBI:456216"/>
        <dbReference type="EC" id="6.3.2.9"/>
    </reaction>
</comment>
<comment type="similarity">
    <text evidence="4 17">Belongs to the MurCDEF family.</text>
</comment>
<sequence>MKQLIDFPYKSALVLGLAKSGTAAADLLLNQSVKVRVNDMKTEETDPIVTDLKRRGAEVVLGSHPLSVLDGIDLLIKNPGIPYDHIIVAEAEKRGLPIITEIELASELAEGPIIGITGSNGKTTTTTLVREMLAASNVPVKAAGNIGKVAAETVQSMGKDERLVLELSSFQLQGTIKFHPNVAVFLNLFEAHLDYHKTIDNYLEAKSKIFANQSEDDFLIYNADDEKVSKAAQSAKSQKIPFSLKQHLENGAWADDNAVYFRGEEIIKRAEIALVGEHNLSNILAAISASKLSGATTEGIRSVLKTFSGVKHRLQFVTELQGRYFYNDSKATNILATEKALSSFTKPVILLCGGLDRGNSFEELEPSLSGVKAMVVFGETAAKLTQSGKAANIDQVVHTDNMQEAVEAAWKLSEQGDVILLSPACASWDQYPTFEKRGDMFIEAVHTLI</sequence>
<dbReference type="Gene3D" id="3.40.1190.10">
    <property type="entry name" value="Mur-like, catalytic domain"/>
    <property type="match status" value="1"/>
</dbReference>
<keyword evidence="13 17" id="KW-0961">Cell wall biogenesis/degradation</keyword>
<evidence type="ECO:0000256" key="11">
    <source>
        <dbReference type="ARBA" id="ARBA00022960"/>
    </source>
</evidence>
<evidence type="ECO:0000256" key="13">
    <source>
        <dbReference type="ARBA" id="ARBA00023316"/>
    </source>
</evidence>
<keyword evidence="9 17" id="KW-0547">Nucleotide-binding</keyword>
<keyword evidence="12 17" id="KW-0573">Peptidoglycan synthesis</keyword>
<evidence type="ECO:0000259" key="20">
    <source>
        <dbReference type="Pfam" id="PF08245"/>
    </source>
</evidence>
<evidence type="ECO:0000256" key="6">
    <source>
        <dbReference type="ARBA" id="ARBA00015655"/>
    </source>
</evidence>
<dbReference type="Proteomes" id="UP001180087">
    <property type="component" value="Chromosome"/>
</dbReference>
<reference evidence="21" key="1">
    <citation type="submission" date="2023-06" db="EMBL/GenBank/DDBJ databases">
        <title>A Treasure from Seagulls: Isolation and Description of Aciduricobacillus qingdaonensis gen. nov., sp. nov., a Rare Obligately Uric Acid-utilizing Member in the Family Bacillaceae.</title>
        <authorList>
            <person name="Liu W."/>
            <person name="Wang B."/>
        </authorList>
    </citation>
    <scope>NUCLEOTIDE SEQUENCE</scope>
    <source>
        <strain evidence="21">44XB</strain>
    </source>
</reference>
<evidence type="ECO:0000256" key="18">
    <source>
        <dbReference type="RuleBase" id="RU003664"/>
    </source>
</evidence>
<dbReference type="Gene3D" id="3.40.50.720">
    <property type="entry name" value="NAD(P)-binding Rossmann-like Domain"/>
    <property type="match status" value="1"/>
</dbReference>
<keyword evidence="8 17" id="KW-0436">Ligase</keyword>
<protein>
    <recommendedName>
        <fullName evidence="6 17">UDP-N-acetylmuramoylalanine--D-glutamate ligase</fullName>
        <ecNumber evidence="5 17">6.3.2.9</ecNumber>
    </recommendedName>
    <alternativeName>
        <fullName evidence="15 17">D-glutamic acid-adding enzyme</fullName>
    </alternativeName>
    <alternativeName>
        <fullName evidence="14 17">UDP-N-acetylmuramoyl-L-alanyl-D-glutamate synthetase</fullName>
    </alternativeName>
</protein>
<dbReference type="PANTHER" id="PTHR43692">
    <property type="entry name" value="UDP-N-ACETYLMURAMOYLALANINE--D-GLUTAMATE LIGASE"/>
    <property type="match status" value="1"/>
</dbReference>
<evidence type="ECO:0000259" key="19">
    <source>
        <dbReference type="Pfam" id="PF02875"/>
    </source>
</evidence>
<keyword evidence="17 18" id="KW-0132">Cell division</keyword>
<evidence type="ECO:0000256" key="14">
    <source>
        <dbReference type="ARBA" id="ARBA00030398"/>
    </source>
</evidence>
<dbReference type="InterPro" id="IPR004101">
    <property type="entry name" value="Mur_ligase_C"/>
</dbReference>
<evidence type="ECO:0000256" key="3">
    <source>
        <dbReference type="ARBA" id="ARBA00004752"/>
    </source>
</evidence>
<dbReference type="GO" id="GO:0008764">
    <property type="term" value="F:UDP-N-acetylmuramoylalanine-D-glutamate ligase activity"/>
    <property type="evidence" value="ECO:0007669"/>
    <property type="project" value="UniProtKB-EC"/>
</dbReference>
<comment type="function">
    <text evidence="1 17 18">Cell wall formation. Catalyzes the addition of glutamate to the nucleotide precursor UDP-N-acetylmuramoyl-L-alanine (UMA).</text>
</comment>
<keyword evidence="22" id="KW-1185">Reference proteome</keyword>
<evidence type="ECO:0000256" key="12">
    <source>
        <dbReference type="ARBA" id="ARBA00022984"/>
    </source>
</evidence>
<feature type="binding site" evidence="17">
    <location>
        <begin position="118"/>
        <end position="124"/>
    </location>
    <ligand>
        <name>ATP</name>
        <dbReference type="ChEBI" id="CHEBI:30616"/>
    </ligand>
</feature>
<dbReference type="Gene3D" id="3.90.190.20">
    <property type="entry name" value="Mur ligase, C-terminal domain"/>
    <property type="match status" value="1"/>
</dbReference>
<keyword evidence="17 18" id="KW-0131">Cell cycle</keyword>
<dbReference type="Pfam" id="PF08245">
    <property type="entry name" value="Mur_ligase_M"/>
    <property type="match status" value="1"/>
</dbReference>
<feature type="domain" description="Mur ligase C-terminal" evidence="19">
    <location>
        <begin position="312"/>
        <end position="425"/>
    </location>
</feature>
<evidence type="ECO:0000256" key="17">
    <source>
        <dbReference type="HAMAP-Rule" id="MF_00639"/>
    </source>
</evidence>
<comment type="subcellular location">
    <subcellularLocation>
        <location evidence="2 17 18">Cytoplasm</location>
    </subcellularLocation>
</comment>
<evidence type="ECO:0000256" key="8">
    <source>
        <dbReference type="ARBA" id="ARBA00022598"/>
    </source>
</evidence>
<keyword evidence="10 17" id="KW-0067">ATP-binding</keyword>
<dbReference type="HAMAP" id="MF_00639">
    <property type="entry name" value="MurD"/>
    <property type="match status" value="1"/>
</dbReference>
<dbReference type="SUPFAM" id="SSF51984">
    <property type="entry name" value="MurCD N-terminal domain"/>
    <property type="match status" value="1"/>
</dbReference>
<evidence type="ECO:0000256" key="2">
    <source>
        <dbReference type="ARBA" id="ARBA00004496"/>
    </source>
</evidence>
<dbReference type="EC" id="6.3.2.9" evidence="5 17"/>
<evidence type="ECO:0000256" key="15">
    <source>
        <dbReference type="ARBA" id="ARBA00032324"/>
    </source>
</evidence>
<feature type="domain" description="Mur ligase central" evidence="20">
    <location>
        <begin position="116"/>
        <end position="289"/>
    </location>
</feature>
<evidence type="ECO:0000256" key="10">
    <source>
        <dbReference type="ARBA" id="ARBA00022840"/>
    </source>
</evidence>
<keyword evidence="11 17" id="KW-0133">Cell shape</keyword>
<evidence type="ECO:0000313" key="21">
    <source>
        <dbReference type="EMBL" id="WLV25683.1"/>
    </source>
</evidence>
<evidence type="ECO:0000256" key="7">
    <source>
        <dbReference type="ARBA" id="ARBA00022490"/>
    </source>
</evidence>